<protein>
    <recommendedName>
        <fullName evidence="4">Cysteine dioxygenase</fullName>
    </recommendedName>
</protein>
<feature type="non-terminal residue" evidence="2">
    <location>
        <position position="296"/>
    </location>
</feature>
<proteinExistence type="predicted"/>
<keyword evidence="3" id="KW-1185">Reference proteome</keyword>
<dbReference type="EMBL" id="CAUYUJ010004466">
    <property type="protein sequence ID" value="CAK0809719.1"/>
    <property type="molecule type" value="Genomic_DNA"/>
</dbReference>
<evidence type="ECO:0000313" key="3">
    <source>
        <dbReference type="Proteomes" id="UP001189429"/>
    </source>
</evidence>
<feature type="region of interest" description="Disordered" evidence="1">
    <location>
        <begin position="225"/>
        <end position="273"/>
    </location>
</feature>
<gene>
    <name evidence="2" type="ORF">PCOR1329_LOCUS14886</name>
</gene>
<name>A0ABN9QX52_9DINO</name>
<evidence type="ECO:0008006" key="4">
    <source>
        <dbReference type="Google" id="ProtNLM"/>
    </source>
</evidence>
<evidence type="ECO:0000313" key="2">
    <source>
        <dbReference type="EMBL" id="CAK0809719.1"/>
    </source>
</evidence>
<dbReference type="Proteomes" id="UP001189429">
    <property type="component" value="Unassembled WGS sequence"/>
</dbReference>
<feature type="compositionally biased region" description="Basic and acidic residues" evidence="1">
    <location>
        <begin position="241"/>
        <end position="250"/>
    </location>
</feature>
<comment type="caution">
    <text evidence="2">The sequence shown here is derived from an EMBL/GenBank/DDBJ whole genome shotgun (WGS) entry which is preliminary data.</text>
</comment>
<accession>A0ABN9QX52</accession>
<evidence type="ECO:0000256" key="1">
    <source>
        <dbReference type="SAM" id="MobiDB-lite"/>
    </source>
</evidence>
<organism evidence="2 3">
    <name type="scientific">Prorocentrum cordatum</name>
    <dbReference type="NCBI Taxonomy" id="2364126"/>
    <lineage>
        <taxon>Eukaryota</taxon>
        <taxon>Sar</taxon>
        <taxon>Alveolata</taxon>
        <taxon>Dinophyceae</taxon>
        <taxon>Prorocentrales</taxon>
        <taxon>Prorocentraceae</taxon>
        <taxon>Prorocentrum</taxon>
    </lineage>
</organism>
<reference evidence="2" key="1">
    <citation type="submission" date="2023-10" db="EMBL/GenBank/DDBJ databases">
        <authorList>
            <person name="Chen Y."/>
            <person name="Shah S."/>
            <person name="Dougan E. K."/>
            <person name="Thang M."/>
            <person name="Chan C."/>
        </authorList>
    </citation>
    <scope>NUCLEOTIDE SEQUENCE [LARGE SCALE GENOMIC DNA]</scope>
</reference>
<sequence length="296" mass="31520">MFNGNNCHSVDTFKGERFSVVYFTLGCHAKMSTEAREQLESMNFKAPSADADPTLYLKPPASFESKAQYRAVATPLRSTAQTKSQPSFRYWTKGALNAELGVLVSNRVDDVAGEAASFNSAPPRGVRVAALSARGQSPELGVAVGACGASPAGRPAERTPRASALFLSACGGRPAVTAAAERHSAADRVGWRGFQDCPAKGAWMNFREITMLAYVNPPGRQKRGWTSPLLCGHPPRRSGRVHSELAEGRGSRGRPGRGLPVQGTPARGPAGVWAPVLPDAVVLHRGRLSPSSEEEE</sequence>